<keyword evidence="2" id="KW-0808">Transferase</keyword>
<dbReference type="InterPro" id="IPR029063">
    <property type="entry name" value="SAM-dependent_MTases_sf"/>
</dbReference>
<accession>A0AA48HSH6</accession>
<dbReference type="GO" id="GO:0032259">
    <property type="term" value="P:methylation"/>
    <property type="evidence" value="ECO:0007669"/>
    <property type="project" value="UniProtKB-KW"/>
</dbReference>
<organism evidence="2 3">
    <name type="scientific">Roseicyclus marinus</name>
    <dbReference type="NCBI Taxonomy" id="2161673"/>
    <lineage>
        <taxon>Bacteria</taxon>
        <taxon>Pseudomonadati</taxon>
        <taxon>Pseudomonadota</taxon>
        <taxon>Alphaproteobacteria</taxon>
        <taxon>Rhodobacterales</taxon>
        <taxon>Roseobacteraceae</taxon>
        <taxon>Roseicyclus</taxon>
    </lineage>
</organism>
<dbReference type="CDD" id="cd02440">
    <property type="entry name" value="AdoMet_MTases"/>
    <property type="match status" value="1"/>
</dbReference>
<evidence type="ECO:0000313" key="3">
    <source>
        <dbReference type="Proteomes" id="UP001337723"/>
    </source>
</evidence>
<name>A0AA48HSH6_9RHOB</name>
<dbReference type="SUPFAM" id="SSF53335">
    <property type="entry name" value="S-adenosyl-L-methionine-dependent methyltransferases"/>
    <property type="match status" value="1"/>
</dbReference>
<dbReference type="KEGG" id="rmai:MACH21_14180"/>
<dbReference type="Gene3D" id="3.40.50.150">
    <property type="entry name" value="Vaccinia Virus protein VP39"/>
    <property type="match status" value="1"/>
</dbReference>
<dbReference type="AlphaFoldDB" id="A0AA48HSH6"/>
<evidence type="ECO:0000259" key="1">
    <source>
        <dbReference type="Pfam" id="PF13649"/>
    </source>
</evidence>
<dbReference type="Pfam" id="PF13649">
    <property type="entry name" value="Methyltransf_25"/>
    <property type="match status" value="1"/>
</dbReference>
<proteinExistence type="predicted"/>
<keyword evidence="3" id="KW-1185">Reference proteome</keyword>
<dbReference type="GO" id="GO:0008168">
    <property type="term" value="F:methyltransferase activity"/>
    <property type="evidence" value="ECO:0007669"/>
    <property type="project" value="UniProtKB-KW"/>
</dbReference>
<evidence type="ECO:0000313" key="2">
    <source>
        <dbReference type="EMBL" id="BDW85241.1"/>
    </source>
</evidence>
<dbReference type="EMBL" id="AP027266">
    <property type="protein sequence ID" value="BDW85241.1"/>
    <property type="molecule type" value="Genomic_DNA"/>
</dbReference>
<dbReference type="Proteomes" id="UP001337723">
    <property type="component" value="Chromosome"/>
</dbReference>
<dbReference type="RefSeq" id="WP_338275902.1">
    <property type="nucleotide sequence ID" value="NZ_AP027266.1"/>
</dbReference>
<sequence>MSDRPDDAFFTLHADLPREGPGETADVAWAAETAGLRPDARILDAASGPGGDIGALLRAAPTGHVTAIDLHAPFIEAARARWGADPRVTLMTGDMTEPSGPFDFIWCAGAVYFLGIEAALTAWAPRLAPGGVIAFSEPCLFTDTPTDGAIAFWEGYARLTDAAGIAAQATAAGYETLATRAIGDIGWESYFRPMEARIAKLRPGADAALAAVLDQAEAEVALWRAHRAETGYLLSLVRPA</sequence>
<gene>
    <name evidence="2" type="ORF">MACH21_14180</name>
</gene>
<reference evidence="2 3" key="1">
    <citation type="submission" date="2023-01" db="EMBL/GenBank/DDBJ databases">
        <title>Complete genome sequence of Roseicyclus marinus strain Dej080120_10.</title>
        <authorList>
            <person name="Ueki S."/>
            <person name="Maruyama F."/>
        </authorList>
    </citation>
    <scope>NUCLEOTIDE SEQUENCE [LARGE SCALE GENOMIC DNA]</scope>
    <source>
        <strain evidence="2 3">Dej080120_10</strain>
    </source>
</reference>
<dbReference type="InterPro" id="IPR041698">
    <property type="entry name" value="Methyltransf_25"/>
</dbReference>
<keyword evidence="2" id="KW-0830">Ubiquinone</keyword>
<protein>
    <submittedName>
        <fullName evidence="2">Ubiquinone/menaquinone biosynthesis methyltransferase</fullName>
    </submittedName>
</protein>
<feature type="domain" description="Methyltransferase" evidence="1">
    <location>
        <begin position="42"/>
        <end position="131"/>
    </location>
</feature>
<keyword evidence="2" id="KW-0489">Methyltransferase</keyword>